<organism evidence="1 2">
    <name type="scientific">Salvia divinorum</name>
    <name type="common">Maria pastora</name>
    <name type="synonym">Diviner's sage</name>
    <dbReference type="NCBI Taxonomy" id="28513"/>
    <lineage>
        <taxon>Eukaryota</taxon>
        <taxon>Viridiplantae</taxon>
        <taxon>Streptophyta</taxon>
        <taxon>Embryophyta</taxon>
        <taxon>Tracheophyta</taxon>
        <taxon>Spermatophyta</taxon>
        <taxon>Magnoliopsida</taxon>
        <taxon>eudicotyledons</taxon>
        <taxon>Gunneridae</taxon>
        <taxon>Pentapetalae</taxon>
        <taxon>asterids</taxon>
        <taxon>lamiids</taxon>
        <taxon>Lamiales</taxon>
        <taxon>Lamiaceae</taxon>
        <taxon>Nepetoideae</taxon>
        <taxon>Mentheae</taxon>
        <taxon>Salviinae</taxon>
        <taxon>Salvia</taxon>
        <taxon>Salvia subgen. Calosphace</taxon>
    </lineage>
</organism>
<dbReference type="Pfam" id="PF02330">
    <property type="entry name" value="MAM33"/>
    <property type="match status" value="1"/>
</dbReference>
<gene>
    <name evidence="1" type="ORF">AAHA92_04300</name>
</gene>
<sequence length="200" mass="21849">MLRAVASSASRKLLFANGRRFSSAAAAHSMLADALDSKIKHITQMKPEAPAEFPFEIEHGLGGNVTMTRELAGEEIEVRLVDEKHKDKDNSVSGSSSVDLKIEIYKQDGKSMNFAATASAGEILIQKLTTKDGDNNVICSQLCIEPGSELQAALGEFLGARGIEKSIGGFLYDYTIWNSQKSNQLDVEELEKLKKVVTNW</sequence>
<dbReference type="InterPro" id="IPR036561">
    <property type="entry name" value="MAM33_sf"/>
</dbReference>
<proteinExistence type="predicted"/>
<reference evidence="1 2" key="1">
    <citation type="submission" date="2024-06" db="EMBL/GenBank/DDBJ databases">
        <title>A chromosome level genome sequence of Diviner's sage (Salvia divinorum).</title>
        <authorList>
            <person name="Ford S.A."/>
            <person name="Ro D.-K."/>
            <person name="Ness R.W."/>
            <person name="Phillips M.A."/>
        </authorList>
    </citation>
    <scope>NUCLEOTIDE SEQUENCE [LARGE SCALE GENOMIC DNA]</scope>
    <source>
        <strain evidence="1">SAF-2024a</strain>
        <tissue evidence="1">Leaf</tissue>
    </source>
</reference>
<evidence type="ECO:0000313" key="2">
    <source>
        <dbReference type="Proteomes" id="UP001567538"/>
    </source>
</evidence>
<dbReference type="SUPFAM" id="SSF54529">
    <property type="entry name" value="Mitochondrial glycoprotein MAM33-like"/>
    <property type="match status" value="1"/>
</dbReference>
<evidence type="ECO:0000313" key="1">
    <source>
        <dbReference type="EMBL" id="KAL1561619.1"/>
    </source>
</evidence>
<dbReference type="EMBL" id="JBEAFC010000003">
    <property type="protein sequence ID" value="KAL1561619.1"/>
    <property type="molecule type" value="Genomic_DNA"/>
</dbReference>
<keyword evidence="2" id="KW-1185">Reference proteome</keyword>
<name>A0ABD1HYR4_SALDI</name>
<dbReference type="InterPro" id="IPR003428">
    <property type="entry name" value="MAM33"/>
</dbReference>
<accession>A0ABD1HYR4</accession>
<dbReference type="Gene3D" id="3.10.280.10">
    <property type="entry name" value="Mitochondrial glycoprotein"/>
    <property type="match status" value="1"/>
</dbReference>
<dbReference type="Proteomes" id="UP001567538">
    <property type="component" value="Unassembled WGS sequence"/>
</dbReference>
<comment type="caution">
    <text evidence="1">The sequence shown here is derived from an EMBL/GenBank/DDBJ whole genome shotgun (WGS) entry which is preliminary data.</text>
</comment>
<dbReference type="PANTHER" id="PTHR10826">
    <property type="entry name" value="COMPLEMENT COMPONENT 1"/>
    <property type="match status" value="1"/>
</dbReference>
<protein>
    <submittedName>
        <fullName evidence="1">Uncharacterized protein</fullName>
    </submittedName>
</protein>
<dbReference type="AlphaFoldDB" id="A0ABD1HYR4"/>
<dbReference type="PANTHER" id="PTHR10826:SF41">
    <property type="entry name" value="MITOCHONDRIAL GLYCOPROTEIN FAMILY PROTEIN"/>
    <property type="match status" value="1"/>
</dbReference>